<reference evidence="3" key="1">
    <citation type="journal article" date="2019" name="Int. J. Syst. Evol. Microbiol.">
        <title>The Global Catalogue of Microorganisms (GCM) 10K type strain sequencing project: providing services to taxonomists for standard genome sequencing and annotation.</title>
        <authorList>
            <consortium name="The Broad Institute Genomics Platform"/>
            <consortium name="The Broad Institute Genome Sequencing Center for Infectious Disease"/>
            <person name="Wu L."/>
            <person name="Ma J."/>
        </authorList>
    </citation>
    <scope>NUCLEOTIDE SEQUENCE [LARGE SCALE GENOMIC DNA]</scope>
    <source>
        <strain evidence="3">JCM 17440</strain>
    </source>
</reference>
<evidence type="ECO:0000313" key="2">
    <source>
        <dbReference type="EMBL" id="GAA4233048.1"/>
    </source>
</evidence>
<accession>A0ABP8C3S0</accession>
<evidence type="ECO:0000256" key="1">
    <source>
        <dbReference type="SAM" id="MobiDB-lite"/>
    </source>
</evidence>
<gene>
    <name evidence="2" type="ORF">GCM10022254_34520</name>
</gene>
<dbReference type="EMBL" id="BAABAS010000006">
    <property type="protein sequence ID" value="GAA4233048.1"/>
    <property type="molecule type" value="Genomic_DNA"/>
</dbReference>
<sequence>MAAHGHDPARVVAVRRELAAHDAHVDVERLGRAEPVLAPHLPHQHVARHGPPGPAHQRRQQVELAGPQVQLAVGEEHLPGRDVERERPDLHQFGGHLGPAAAERPEPGQQFPRPERFDHVVVGARVQRHDDLDLAGAGGDHEDAHLGQPGPQPPAQDDAVHVGQAEVEQDEPGAAAQHRLGRLPAVARQRRRVSLGAQNGDQIGADFRVVFDDQQVSVGHRSILRFVLIAAPPGSAQNLAVGDAEPPVVGGRPRLPAVIDAS</sequence>
<comment type="caution">
    <text evidence="2">The sequence shown here is derived from an EMBL/GenBank/DDBJ whole genome shotgun (WGS) entry which is preliminary data.</text>
</comment>
<feature type="region of interest" description="Disordered" evidence="1">
    <location>
        <begin position="133"/>
        <end position="158"/>
    </location>
</feature>
<evidence type="ECO:0000313" key="3">
    <source>
        <dbReference type="Proteomes" id="UP001501710"/>
    </source>
</evidence>
<protein>
    <submittedName>
        <fullName evidence="2">Uncharacterized protein</fullName>
    </submittedName>
</protein>
<name>A0ABP8C3S0_9ACTN</name>
<proteinExistence type="predicted"/>
<keyword evidence="3" id="KW-1185">Reference proteome</keyword>
<dbReference type="Proteomes" id="UP001501710">
    <property type="component" value="Unassembled WGS sequence"/>
</dbReference>
<organism evidence="2 3">
    <name type="scientific">Actinomadura meridiana</name>
    <dbReference type="NCBI Taxonomy" id="559626"/>
    <lineage>
        <taxon>Bacteria</taxon>
        <taxon>Bacillati</taxon>
        <taxon>Actinomycetota</taxon>
        <taxon>Actinomycetes</taxon>
        <taxon>Streptosporangiales</taxon>
        <taxon>Thermomonosporaceae</taxon>
        <taxon>Actinomadura</taxon>
    </lineage>
</organism>